<name>A0ABR2WTD9_9FUNG</name>
<dbReference type="Gene3D" id="3.30.1330.40">
    <property type="entry name" value="RutC-like"/>
    <property type="match status" value="1"/>
</dbReference>
<accession>A0ABR2WTD9</accession>
<keyword evidence="3" id="KW-1185">Reference proteome</keyword>
<proteinExistence type="inferred from homology"/>
<dbReference type="PANTHER" id="PTHR11803:SF58">
    <property type="entry name" value="PROTEIN HMF1-RELATED"/>
    <property type="match status" value="1"/>
</dbReference>
<dbReference type="Proteomes" id="UP001479436">
    <property type="component" value="Unassembled WGS sequence"/>
</dbReference>
<comment type="caution">
    <text evidence="2">The sequence shown here is derived from an EMBL/GenBank/DDBJ whole genome shotgun (WGS) entry which is preliminary data.</text>
</comment>
<dbReference type="SUPFAM" id="SSF55298">
    <property type="entry name" value="YjgF-like"/>
    <property type="match status" value="1"/>
</dbReference>
<dbReference type="EMBL" id="JASJQH010000373">
    <property type="protein sequence ID" value="KAK9764761.1"/>
    <property type="molecule type" value="Genomic_DNA"/>
</dbReference>
<dbReference type="NCBIfam" id="TIGR00004">
    <property type="entry name" value="Rid family detoxifying hydrolase"/>
    <property type="match status" value="1"/>
</dbReference>
<dbReference type="InterPro" id="IPR006175">
    <property type="entry name" value="YjgF/YER057c/UK114"/>
</dbReference>
<dbReference type="PANTHER" id="PTHR11803">
    <property type="entry name" value="2-IMINOBUTANOATE/2-IMINOPROPANOATE DEAMINASE RIDA"/>
    <property type="match status" value="1"/>
</dbReference>
<evidence type="ECO:0000256" key="1">
    <source>
        <dbReference type="ARBA" id="ARBA00010552"/>
    </source>
</evidence>
<dbReference type="InterPro" id="IPR019897">
    <property type="entry name" value="RidA_CS"/>
</dbReference>
<evidence type="ECO:0000313" key="2">
    <source>
        <dbReference type="EMBL" id="KAK9764761.1"/>
    </source>
</evidence>
<dbReference type="PROSITE" id="PS01094">
    <property type="entry name" value="UPF0076"/>
    <property type="match status" value="1"/>
</dbReference>
<sequence length="154" mass="16730">MLTLTSKVTFATRRSIVPVLARYMSAKPTSIHTENAPAAIGPYSQAMTANGFIFVSGQLPVNPLTGNIESQDVKEQTRQSLTNIRAILNEAGADFSKVLKTNVFLKDMNDFASMNEVYAELMGDARPARAAVEVARLPKDALVEIECVAVVDKQ</sequence>
<dbReference type="CDD" id="cd00448">
    <property type="entry name" value="YjgF_YER057c_UK114_family"/>
    <property type="match status" value="1"/>
</dbReference>
<protein>
    <submittedName>
        <fullName evidence="2">Uncharacterized protein</fullName>
    </submittedName>
</protein>
<dbReference type="Pfam" id="PF01042">
    <property type="entry name" value="Ribonuc_L-PSP"/>
    <property type="match status" value="1"/>
</dbReference>
<reference evidence="2 3" key="1">
    <citation type="submission" date="2023-04" db="EMBL/GenBank/DDBJ databases">
        <title>Genome of Basidiobolus ranarum AG-B5.</title>
        <authorList>
            <person name="Stajich J.E."/>
            <person name="Carter-House D."/>
            <person name="Gryganskyi A."/>
        </authorList>
    </citation>
    <scope>NUCLEOTIDE SEQUENCE [LARGE SCALE GENOMIC DNA]</scope>
    <source>
        <strain evidence="2 3">AG-B5</strain>
    </source>
</reference>
<comment type="similarity">
    <text evidence="1">Belongs to the RutC family.</text>
</comment>
<dbReference type="InterPro" id="IPR006056">
    <property type="entry name" value="RidA"/>
</dbReference>
<dbReference type="InterPro" id="IPR035959">
    <property type="entry name" value="RutC-like_sf"/>
</dbReference>
<organism evidence="2 3">
    <name type="scientific">Basidiobolus ranarum</name>
    <dbReference type="NCBI Taxonomy" id="34480"/>
    <lineage>
        <taxon>Eukaryota</taxon>
        <taxon>Fungi</taxon>
        <taxon>Fungi incertae sedis</taxon>
        <taxon>Zoopagomycota</taxon>
        <taxon>Entomophthoromycotina</taxon>
        <taxon>Basidiobolomycetes</taxon>
        <taxon>Basidiobolales</taxon>
        <taxon>Basidiobolaceae</taxon>
        <taxon>Basidiobolus</taxon>
    </lineage>
</organism>
<gene>
    <name evidence="2" type="ORF">K7432_007501</name>
</gene>
<evidence type="ECO:0000313" key="3">
    <source>
        <dbReference type="Proteomes" id="UP001479436"/>
    </source>
</evidence>